<evidence type="ECO:0000256" key="6">
    <source>
        <dbReference type="ARBA" id="ARBA00023136"/>
    </source>
</evidence>
<keyword evidence="3 10" id="KW-0812">Transmembrane</keyword>
<evidence type="ECO:0000256" key="4">
    <source>
        <dbReference type="ARBA" id="ARBA00022989"/>
    </source>
</evidence>
<evidence type="ECO:0000313" key="12">
    <source>
        <dbReference type="Proteomes" id="UP000271603"/>
    </source>
</evidence>
<keyword evidence="6 10" id="KW-0472">Membrane</keyword>
<evidence type="ECO:0000313" key="11">
    <source>
        <dbReference type="EMBL" id="VEA73860.1"/>
    </source>
</evidence>
<organism evidence="11 12">
    <name type="scientific">Serratia rubidaea</name>
    <name type="common">Serratia marinorubra</name>
    <dbReference type="NCBI Taxonomy" id="61652"/>
    <lineage>
        <taxon>Bacteria</taxon>
        <taxon>Pseudomonadati</taxon>
        <taxon>Pseudomonadota</taxon>
        <taxon>Gammaproteobacteria</taxon>
        <taxon>Enterobacterales</taxon>
        <taxon>Yersiniaceae</taxon>
        <taxon>Serratia</taxon>
    </lineage>
</organism>
<keyword evidence="9" id="KW-0407">Ion channel</keyword>
<keyword evidence="4 10" id="KW-1133">Transmembrane helix</keyword>
<evidence type="ECO:0000256" key="2">
    <source>
        <dbReference type="ARBA" id="ARBA00022448"/>
    </source>
</evidence>
<dbReference type="GO" id="GO:0005254">
    <property type="term" value="F:chloride channel activity"/>
    <property type="evidence" value="ECO:0007669"/>
    <property type="project" value="UniProtKB-KW"/>
</dbReference>
<gene>
    <name evidence="11" type="primary">clcB_2</name>
    <name evidence="11" type="ORF">NCTC9419_05495</name>
</gene>
<dbReference type="InterPro" id="IPR001807">
    <property type="entry name" value="ClC"/>
</dbReference>
<dbReference type="AlphaFoldDB" id="A0A3S4JWC4"/>
<accession>A0A3S4JWC4</accession>
<protein>
    <submittedName>
        <fullName evidence="11">Voltage-gated ClC-type chloride channel ClcB</fullName>
    </submittedName>
</protein>
<evidence type="ECO:0000256" key="8">
    <source>
        <dbReference type="ARBA" id="ARBA00023214"/>
    </source>
</evidence>
<dbReference type="GO" id="GO:0005886">
    <property type="term" value="C:plasma membrane"/>
    <property type="evidence" value="ECO:0007669"/>
    <property type="project" value="TreeGrafter"/>
</dbReference>
<dbReference type="EMBL" id="LR134155">
    <property type="protein sequence ID" value="VEA73860.1"/>
    <property type="molecule type" value="Genomic_DNA"/>
</dbReference>
<reference evidence="11 12" key="1">
    <citation type="submission" date="2018-12" db="EMBL/GenBank/DDBJ databases">
        <authorList>
            <consortium name="Pathogen Informatics"/>
        </authorList>
    </citation>
    <scope>NUCLEOTIDE SEQUENCE [LARGE SCALE GENOMIC DNA]</scope>
    <source>
        <strain evidence="11 12">NCTC9419</strain>
    </source>
</reference>
<dbReference type="PANTHER" id="PTHR43427">
    <property type="entry name" value="CHLORIDE CHANNEL PROTEIN CLC-E"/>
    <property type="match status" value="1"/>
</dbReference>
<keyword evidence="7" id="KW-0869">Chloride channel</keyword>
<dbReference type="InterPro" id="IPR050368">
    <property type="entry name" value="ClC-type_chloride_channel"/>
</dbReference>
<keyword evidence="2" id="KW-0813">Transport</keyword>
<comment type="subcellular location">
    <subcellularLocation>
        <location evidence="1">Membrane</location>
        <topology evidence="1">Multi-pass membrane protein</topology>
    </subcellularLocation>
</comment>
<dbReference type="Pfam" id="PF00654">
    <property type="entry name" value="Voltage_CLC"/>
    <property type="match status" value="1"/>
</dbReference>
<dbReference type="InterPro" id="IPR014743">
    <property type="entry name" value="Cl-channel_core"/>
</dbReference>
<dbReference type="Gene3D" id="1.10.3080.10">
    <property type="entry name" value="Clc chloride channel"/>
    <property type="match status" value="1"/>
</dbReference>
<dbReference type="GO" id="GO:0034707">
    <property type="term" value="C:chloride channel complex"/>
    <property type="evidence" value="ECO:0007669"/>
    <property type="project" value="UniProtKB-KW"/>
</dbReference>
<dbReference type="SUPFAM" id="SSF81340">
    <property type="entry name" value="Clc chloride channel"/>
    <property type="match status" value="1"/>
</dbReference>
<evidence type="ECO:0000256" key="10">
    <source>
        <dbReference type="SAM" id="Phobius"/>
    </source>
</evidence>
<feature type="transmembrane region" description="Helical" evidence="10">
    <location>
        <begin position="35"/>
        <end position="55"/>
    </location>
</feature>
<evidence type="ECO:0000256" key="7">
    <source>
        <dbReference type="ARBA" id="ARBA00023173"/>
    </source>
</evidence>
<keyword evidence="8" id="KW-0868">Chloride</keyword>
<evidence type="ECO:0000256" key="3">
    <source>
        <dbReference type="ARBA" id="ARBA00022692"/>
    </source>
</evidence>
<dbReference type="PANTHER" id="PTHR43427:SF6">
    <property type="entry name" value="CHLORIDE CHANNEL PROTEIN CLC-E"/>
    <property type="match status" value="1"/>
</dbReference>
<evidence type="ECO:0000256" key="1">
    <source>
        <dbReference type="ARBA" id="ARBA00004141"/>
    </source>
</evidence>
<keyword evidence="5" id="KW-0406">Ion transport</keyword>
<name>A0A3S4JWC4_SERRU</name>
<sequence length="78" mass="8198">MALLGVLAGICGPLFLSAMSATGHAFRSLRLPPPLQLALGGLIVGLLSLLFPEVWGNGYSVVQALLSARRACCWSARF</sequence>
<proteinExistence type="predicted"/>
<evidence type="ECO:0000256" key="5">
    <source>
        <dbReference type="ARBA" id="ARBA00023065"/>
    </source>
</evidence>
<dbReference type="Proteomes" id="UP000271603">
    <property type="component" value="Chromosome"/>
</dbReference>
<evidence type="ECO:0000256" key="9">
    <source>
        <dbReference type="ARBA" id="ARBA00023303"/>
    </source>
</evidence>